<reference evidence="2 3" key="1">
    <citation type="submission" date="2014-04" db="EMBL/GenBank/DDBJ databases">
        <title>Genome evolution of avian class.</title>
        <authorList>
            <person name="Zhang G."/>
            <person name="Li C."/>
        </authorList>
    </citation>
    <scope>NUCLEOTIDE SEQUENCE [LARGE SCALE GENOMIC DNA]</scope>
    <source>
        <strain evidence="2">BGI_N333</strain>
    </source>
</reference>
<proteinExistence type="predicted"/>
<feature type="compositionally biased region" description="Basic and acidic residues" evidence="1">
    <location>
        <begin position="71"/>
        <end position="80"/>
    </location>
</feature>
<organism evidence="2 3">
    <name type="scientific">Nestor notabilis</name>
    <name type="common">Kea</name>
    <dbReference type="NCBI Taxonomy" id="176057"/>
    <lineage>
        <taxon>Eukaryota</taxon>
        <taxon>Metazoa</taxon>
        <taxon>Chordata</taxon>
        <taxon>Craniata</taxon>
        <taxon>Vertebrata</taxon>
        <taxon>Euteleostomi</taxon>
        <taxon>Archelosauria</taxon>
        <taxon>Archosauria</taxon>
        <taxon>Dinosauria</taxon>
        <taxon>Saurischia</taxon>
        <taxon>Theropoda</taxon>
        <taxon>Coelurosauria</taxon>
        <taxon>Aves</taxon>
        <taxon>Neognathae</taxon>
        <taxon>Neoaves</taxon>
        <taxon>Telluraves</taxon>
        <taxon>Australaves</taxon>
        <taxon>Psittaciformes</taxon>
        <taxon>Psittacidae</taxon>
        <taxon>Nestor</taxon>
    </lineage>
</organism>
<dbReference type="EMBL" id="KK945217">
    <property type="protein sequence ID" value="KFQ53800.1"/>
    <property type="molecule type" value="Genomic_DNA"/>
</dbReference>
<feature type="non-terminal residue" evidence="2">
    <location>
        <position position="1"/>
    </location>
</feature>
<evidence type="ECO:0000256" key="1">
    <source>
        <dbReference type="SAM" id="MobiDB-lite"/>
    </source>
</evidence>
<feature type="region of interest" description="Disordered" evidence="1">
    <location>
        <begin position="68"/>
        <end position="120"/>
    </location>
</feature>
<sequence>SKKHFSGDCFKTRLFQASSRTNDVIRSAQHHSVDKLPAVALPSCFPDGWQPAHPLHPLYSLLSMGTVGGDAEGRGGDRKTATATPLLSPRSRECGPAPGQLSGGAGMDTSNAEADRAGSQ</sequence>
<dbReference type="Proteomes" id="UP000053840">
    <property type="component" value="Unassembled WGS sequence"/>
</dbReference>
<gene>
    <name evidence="2" type="ORF">N333_04839</name>
</gene>
<feature type="non-terminal residue" evidence="2">
    <location>
        <position position="120"/>
    </location>
</feature>
<keyword evidence="3" id="KW-1185">Reference proteome</keyword>
<protein>
    <submittedName>
        <fullName evidence="2">Uncharacterized protein</fullName>
    </submittedName>
</protein>
<evidence type="ECO:0000313" key="2">
    <source>
        <dbReference type="EMBL" id="KFQ53800.1"/>
    </source>
</evidence>
<name>A0A091SA84_NESNO</name>
<evidence type="ECO:0000313" key="3">
    <source>
        <dbReference type="Proteomes" id="UP000053840"/>
    </source>
</evidence>
<dbReference type="AlphaFoldDB" id="A0A091SA84"/>
<accession>A0A091SA84</accession>